<feature type="compositionally biased region" description="Polar residues" evidence="4">
    <location>
        <begin position="191"/>
        <end position="204"/>
    </location>
</feature>
<dbReference type="Pfam" id="PF04205">
    <property type="entry name" value="FMN_bind"/>
    <property type="match status" value="1"/>
</dbReference>
<gene>
    <name evidence="7" type="ORF">DU484_17595</name>
</gene>
<reference evidence="7 8" key="1">
    <citation type="submission" date="2018-07" db="EMBL/GenBank/DDBJ databases">
        <title>Genome sequences of Haloplanus sp. CBA1112.</title>
        <authorList>
            <person name="Kim Y.B."/>
            <person name="Roh S.W."/>
        </authorList>
    </citation>
    <scope>NUCLEOTIDE SEQUENCE [LARGE SCALE GENOMIC DNA]</scope>
    <source>
        <strain evidence="7 8">CBA1112</strain>
    </source>
</reference>
<dbReference type="PANTHER" id="PTHR30224:SF4">
    <property type="entry name" value="ELECTRON TRANSPORT PROTEIN YCCM-RELATED"/>
    <property type="match status" value="1"/>
</dbReference>
<dbReference type="GO" id="GO:0005886">
    <property type="term" value="C:plasma membrane"/>
    <property type="evidence" value="ECO:0007669"/>
    <property type="project" value="UniProtKB-SubCell"/>
</dbReference>
<evidence type="ECO:0000313" key="7">
    <source>
        <dbReference type="EMBL" id="AXG11521.1"/>
    </source>
</evidence>
<keyword evidence="5" id="KW-1133">Transmembrane helix</keyword>
<evidence type="ECO:0000259" key="6">
    <source>
        <dbReference type="SMART" id="SM00900"/>
    </source>
</evidence>
<feature type="region of interest" description="Disordered" evidence="4">
    <location>
        <begin position="189"/>
        <end position="209"/>
    </location>
</feature>
<feature type="transmembrane region" description="Helical" evidence="5">
    <location>
        <begin position="516"/>
        <end position="537"/>
    </location>
</feature>
<name>A0A345EH49_9EURY</name>
<proteinExistence type="predicted"/>
<dbReference type="AlphaFoldDB" id="A0A345EH49"/>
<evidence type="ECO:0000256" key="1">
    <source>
        <dbReference type="ARBA" id="ARBA00004236"/>
    </source>
</evidence>
<feature type="transmembrane region" description="Helical" evidence="5">
    <location>
        <begin position="373"/>
        <end position="393"/>
    </location>
</feature>
<feature type="transmembrane region" description="Helical" evidence="5">
    <location>
        <begin position="544"/>
        <end position="571"/>
    </location>
</feature>
<evidence type="ECO:0000313" key="8">
    <source>
        <dbReference type="Proteomes" id="UP000252985"/>
    </source>
</evidence>
<dbReference type="Proteomes" id="UP000252985">
    <property type="component" value="Chromosome"/>
</dbReference>
<feature type="domain" description="FMN-binding" evidence="6">
    <location>
        <begin position="90"/>
        <end position="182"/>
    </location>
</feature>
<dbReference type="Pfam" id="PF12801">
    <property type="entry name" value="Fer4_5"/>
    <property type="match status" value="2"/>
</dbReference>
<evidence type="ECO:0000256" key="2">
    <source>
        <dbReference type="ARBA" id="ARBA00022475"/>
    </source>
</evidence>
<keyword evidence="3 5" id="KW-0472">Membrane</keyword>
<dbReference type="InterPro" id="IPR052378">
    <property type="entry name" value="NosR_regulator"/>
</dbReference>
<feature type="transmembrane region" description="Helical" evidence="5">
    <location>
        <begin position="478"/>
        <end position="496"/>
    </location>
</feature>
<evidence type="ECO:0000256" key="5">
    <source>
        <dbReference type="SAM" id="Phobius"/>
    </source>
</evidence>
<sequence>MFPTVSRRRVAVVFALLLVLSLPAPAAAVDRTTIDEPFSERALSNTFPGADSFSEPTGEYQIVEAYAETDDGRELVGYVYLTSNVVDVEGYGKEPIEYLVGLDTNGTIRGVELVEQHEPFFDRISAIQRLRQFGYQMVGMSVTEEVTLREAEAGEYHVDALTGASVTTRASIETVTQSARIVAREKGIVSESASPATNESATNESSERRRMTLADLGRGTALAHWTAAPPGAAAGANATLDLYAAPIESAPVRQSMFAGGNASVPDANATVLWVGLDGPGSPGRPDRLRLHQWTESTTPSVQETRVDGVDWSAALVVPGLDTTRPFVLDLIVGGERISRTYADGLAVRDPVDAAAARTLPAWVGTVESAWEDLWGSVVALVVFLGAILAVFTFRSRLCRRAGVTVNRLRIGTLGVTLVFLGWYHPTQPTTQQIAILVREVISWATVGGFRWALFFSAPLVALTFICIALVLPKWGRGVFCGWICPFGALSELLYKVTPWAYELPREYHVKLEKLRYPLFVAIVIGFVISTDFGATLAKVEPFKAAFYSSLVSDPVYIAWSAVLIVSGAFMFRPYCRYICPLGAGLALGNVLQREPIQRYDLCGDCVKCQTDCEFQAIEDDGSIDRFQCFQCSVCVDNYYDPGGCPVVLQYDNEHGFTVDAWRDPHLIERIRPEDRTTEQQRILADRAVTDGGETELFAGSDDLVPKGTIVDMVRRSTGTDDDEHGGSCSCSGSADACSCSGSADACSCSDPADACSCSGSATPSADWDDEGGADA</sequence>
<feature type="transmembrane region" description="Helical" evidence="5">
    <location>
        <begin position="405"/>
        <end position="423"/>
    </location>
</feature>
<keyword evidence="5" id="KW-0812">Transmembrane</keyword>
<dbReference type="GO" id="GO:0010181">
    <property type="term" value="F:FMN binding"/>
    <property type="evidence" value="ECO:0007669"/>
    <property type="project" value="InterPro"/>
</dbReference>
<feature type="transmembrane region" description="Helical" evidence="5">
    <location>
        <begin position="451"/>
        <end position="471"/>
    </location>
</feature>
<keyword evidence="2" id="KW-1003">Cell membrane</keyword>
<evidence type="ECO:0000256" key="3">
    <source>
        <dbReference type="ARBA" id="ARBA00023136"/>
    </source>
</evidence>
<dbReference type="EMBL" id="CP031148">
    <property type="protein sequence ID" value="AXG11521.1"/>
    <property type="molecule type" value="Genomic_DNA"/>
</dbReference>
<dbReference type="InterPro" id="IPR007329">
    <property type="entry name" value="FMN-bd"/>
</dbReference>
<dbReference type="SUPFAM" id="SSF54862">
    <property type="entry name" value="4Fe-4S ferredoxins"/>
    <property type="match status" value="1"/>
</dbReference>
<dbReference type="KEGG" id="haq:DU484_17595"/>
<dbReference type="InterPro" id="IPR017896">
    <property type="entry name" value="4Fe4S_Fe-S-bd"/>
</dbReference>
<dbReference type="PANTHER" id="PTHR30224">
    <property type="entry name" value="ELECTRON TRANSPORT PROTEIN"/>
    <property type="match status" value="1"/>
</dbReference>
<dbReference type="SMART" id="SM00900">
    <property type="entry name" value="FMN_bind"/>
    <property type="match status" value="1"/>
</dbReference>
<evidence type="ECO:0000256" key="4">
    <source>
        <dbReference type="SAM" id="MobiDB-lite"/>
    </source>
</evidence>
<comment type="subcellular location">
    <subcellularLocation>
        <location evidence="1">Cell membrane</location>
    </subcellularLocation>
</comment>
<protein>
    <submittedName>
        <fullName evidence="7">4Fe-4S binding protein</fullName>
    </submittedName>
</protein>
<accession>A0A345EH49</accession>
<organism evidence="7 8">
    <name type="scientific">Haloplanus rubicundus</name>
    <dbReference type="NCBI Taxonomy" id="1547898"/>
    <lineage>
        <taxon>Archaea</taxon>
        <taxon>Methanobacteriati</taxon>
        <taxon>Methanobacteriota</taxon>
        <taxon>Stenosarchaea group</taxon>
        <taxon>Halobacteria</taxon>
        <taxon>Halobacteriales</taxon>
        <taxon>Haloferacaceae</taxon>
        <taxon>Haloplanus</taxon>
    </lineage>
</organism>